<dbReference type="PROSITE" id="PS00455">
    <property type="entry name" value="AMP_BINDING"/>
    <property type="match status" value="1"/>
</dbReference>
<sequence>MNDVLFAHELLEAQAARIPAAVAVRDGDRVLTYAELDTRANRLARYLRTLGVGSGSLVAVALPRSADLVVALSSVLKAGAAYLPLDPDYPPAHVSAVLEDARPVLLITAYPSVPQLSAPQLRLEEPGTEQALVALPGGTLTDDERGRAVRPLDTAYVIHTSGSTGRPKGVMVTHQGLASYLAWCRDAYPGLAEGALLHSAVAFDLTVTALFGPLSVGGAVVVRDLVARDDDMSCEPLNGIASGIRVGFLKVTPSHLALLDAVPEPLLPTTDLVVGGEQLLGEQLEEWRRRVPGVVITNEYGPTEATVGCVTYRLEPGDSVPQGPVPIGRPAPGVQAHVLDEQFRPVADGAVGELFVAGDQVALGYLNQPELTAERFIADPFASSNARMYRTGDLVRRLPDGDLAYVGRVDQQVKIRSHRVEPGELEAVLAAMDGVGQVCVTAEPGPGGLCLVAHVVPQGEADGLARRLRHQAAEQLPAYMLPSAVVLVDRMPLTPQGKVDRAALTAAFPATQVLRAPLSEPGTGGAATDAEELLARLCAELLGVDRVDPADNFFTLGGNSLLGIQLAARARRSGLALTPTDVFRCGTVRAMAARSADTTPSVQGAGQC</sequence>
<dbReference type="InterPro" id="IPR025110">
    <property type="entry name" value="AMP-bd_C"/>
</dbReference>
<dbReference type="EMBL" id="CP034687">
    <property type="protein sequence ID" value="AZS89595.1"/>
    <property type="molecule type" value="Genomic_DNA"/>
</dbReference>
<dbReference type="SUPFAM" id="SSF56801">
    <property type="entry name" value="Acetyl-CoA synthetase-like"/>
    <property type="match status" value="1"/>
</dbReference>
<dbReference type="InterPro" id="IPR009081">
    <property type="entry name" value="PP-bd_ACP"/>
</dbReference>
<dbReference type="GO" id="GO:0044550">
    <property type="term" value="P:secondary metabolite biosynthetic process"/>
    <property type="evidence" value="ECO:0007669"/>
    <property type="project" value="TreeGrafter"/>
</dbReference>
<dbReference type="PROSITE" id="PS00012">
    <property type="entry name" value="PHOSPHOPANTETHEINE"/>
    <property type="match status" value="1"/>
</dbReference>
<dbReference type="InterPro" id="IPR036736">
    <property type="entry name" value="ACP-like_sf"/>
</dbReference>
<dbReference type="FunFam" id="3.40.50.980:FF:000001">
    <property type="entry name" value="Non-ribosomal peptide synthetase"/>
    <property type="match status" value="1"/>
</dbReference>
<dbReference type="AlphaFoldDB" id="A0A3S9ZNX7"/>
<dbReference type="GO" id="GO:0043041">
    <property type="term" value="P:amino acid activation for nonribosomal peptide biosynthetic process"/>
    <property type="evidence" value="ECO:0007669"/>
    <property type="project" value="TreeGrafter"/>
</dbReference>
<dbReference type="PANTHER" id="PTHR45527">
    <property type="entry name" value="NONRIBOSOMAL PEPTIDE SYNTHETASE"/>
    <property type="match status" value="1"/>
</dbReference>
<dbReference type="InterPro" id="IPR010071">
    <property type="entry name" value="AA_adenyl_dom"/>
</dbReference>
<dbReference type="Pfam" id="PF13193">
    <property type="entry name" value="AMP-binding_C"/>
    <property type="match status" value="1"/>
</dbReference>
<accession>A0A3S9ZNX7</accession>
<dbReference type="Proteomes" id="UP000271291">
    <property type="component" value="Chromosome"/>
</dbReference>
<dbReference type="GO" id="GO:0005829">
    <property type="term" value="C:cytosol"/>
    <property type="evidence" value="ECO:0007669"/>
    <property type="project" value="TreeGrafter"/>
</dbReference>
<evidence type="ECO:0000313" key="6">
    <source>
        <dbReference type="EMBL" id="QCN83567.1"/>
    </source>
</evidence>
<dbReference type="OrthoDB" id="2472181at2"/>
<dbReference type="GO" id="GO:0017000">
    <property type="term" value="P:antibiotic biosynthetic process"/>
    <property type="evidence" value="ECO:0007669"/>
    <property type="project" value="UniProtKB-ARBA"/>
</dbReference>
<comment type="cofactor">
    <cofactor evidence="1">
        <name>pantetheine 4'-phosphate</name>
        <dbReference type="ChEBI" id="CHEBI:47942"/>
    </cofactor>
</comment>
<dbReference type="Gene3D" id="3.40.50.980">
    <property type="match status" value="2"/>
</dbReference>
<dbReference type="SMART" id="SM00823">
    <property type="entry name" value="PKS_PP"/>
    <property type="match status" value="1"/>
</dbReference>
<dbReference type="NCBIfam" id="TIGR01733">
    <property type="entry name" value="AA-adenyl-dom"/>
    <property type="match status" value="1"/>
</dbReference>
<dbReference type="FunFam" id="2.30.38.10:FF:000001">
    <property type="entry name" value="Non-ribosomal peptide synthetase PvdI"/>
    <property type="match status" value="1"/>
</dbReference>
<evidence type="ECO:0000256" key="3">
    <source>
        <dbReference type="ARBA" id="ARBA00022553"/>
    </source>
</evidence>
<evidence type="ECO:0000313" key="7">
    <source>
        <dbReference type="Proteomes" id="UP000271291"/>
    </source>
</evidence>
<reference evidence="6 8" key="1">
    <citation type="submission" date="2018-04" db="EMBL/GenBank/DDBJ databases">
        <title>Complete genome sequences of Streptomyces griseoviridis K61 and characterization of antagonistic properties of biological control agents.</title>
        <authorList>
            <person name="Mariita R.M."/>
            <person name="Sello J.K."/>
        </authorList>
    </citation>
    <scope>NUCLEOTIDE SEQUENCE [LARGE SCALE GENOMIC DNA]</scope>
    <source>
        <strain evidence="6 8">K61</strain>
    </source>
</reference>
<dbReference type="PANTHER" id="PTHR45527:SF1">
    <property type="entry name" value="FATTY ACID SYNTHASE"/>
    <property type="match status" value="1"/>
</dbReference>
<evidence type="ECO:0000259" key="4">
    <source>
        <dbReference type="PROSITE" id="PS50075"/>
    </source>
</evidence>
<dbReference type="SUPFAM" id="SSF47336">
    <property type="entry name" value="ACP-like"/>
    <property type="match status" value="1"/>
</dbReference>
<dbReference type="Pfam" id="PF00501">
    <property type="entry name" value="AMP-binding"/>
    <property type="match status" value="1"/>
</dbReference>
<dbReference type="InterPro" id="IPR000873">
    <property type="entry name" value="AMP-dep_synth/lig_dom"/>
</dbReference>
<dbReference type="RefSeq" id="WP_127182359.1">
    <property type="nucleotide sequence ID" value="NZ_CP029078.1"/>
</dbReference>
<dbReference type="Proteomes" id="UP000501753">
    <property type="component" value="Chromosome"/>
</dbReference>
<dbReference type="CDD" id="cd05930">
    <property type="entry name" value="A_NRPS"/>
    <property type="match status" value="1"/>
</dbReference>
<dbReference type="KEGG" id="sgd:ELQ87_39130"/>
<protein>
    <submittedName>
        <fullName evidence="5">Amino acid adenylation domain-containing protein</fullName>
    </submittedName>
</protein>
<dbReference type="EMBL" id="CP029078">
    <property type="protein sequence ID" value="QCN83567.1"/>
    <property type="molecule type" value="Genomic_DNA"/>
</dbReference>
<evidence type="ECO:0000256" key="1">
    <source>
        <dbReference type="ARBA" id="ARBA00001957"/>
    </source>
</evidence>
<reference evidence="5 7" key="2">
    <citation type="submission" date="2018-12" db="EMBL/GenBank/DDBJ databases">
        <title>Streptomyces griseoviridis F1-27 complete genome.</title>
        <authorList>
            <person name="Mariita R.M."/>
            <person name="Sello J.K."/>
        </authorList>
    </citation>
    <scope>NUCLEOTIDE SEQUENCE [LARGE SCALE GENOMIC DNA]</scope>
    <source>
        <strain evidence="5 7">F1-27</strain>
    </source>
</reference>
<gene>
    <name evidence="6" type="ORF">DDJ31_00105</name>
    <name evidence="5" type="ORF">ELQ87_39130</name>
</gene>
<dbReference type="Pfam" id="PF00550">
    <property type="entry name" value="PP-binding"/>
    <property type="match status" value="1"/>
</dbReference>
<proteinExistence type="predicted"/>
<name>A0A3S9ZNX7_STRGD</name>
<evidence type="ECO:0000313" key="5">
    <source>
        <dbReference type="EMBL" id="AZS89595.1"/>
    </source>
</evidence>
<dbReference type="GO" id="GO:0031177">
    <property type="term" value="F:phosphopantetheine binding"/>
    <property type="evidence" value="ECO:0007669"/>
    <property type="project" value="InterPro"/>
</dbReference>
<evidence type="ECO:0000313" key="8">
    <source>
        <dbReference type="Proteomes" id="UP000501753"/>
    </source>
</evidence>
<keyword evidence="8" id="KW-1185">Reference proteome</keyword>
<dbReference type="InterPro" id="IPR020845">
    <property type="entry name" value="AMP-binding_CS"/>
</dbReference>
<keyword evidence="2" id="KW-0596">Phosphopantetheine</keyword>
<evidence type="ECO:0000256" key="2">
    <source>
        <dbReference type="ARBA" id="ARBA00022450"/>
    </source>
</evidence>
<dbReference type="Gene3D" id="2.30.38.10">
    <property type="entry name" value="Luciferase, Domain 3"/>
    <property type="match status" value="1"/>
</dbReference>
<organism evidence="5 7">
    <name type="scientific">Streptomyces griseoviridis</name>
    <dbReference type="NCBI Taxonomy" id="45398"/>
    <lineage>
        <taxon>Bacteria</taxon>
        <taxon>Bacillati</taxon>
        <taxon>Actinomycetota</taxon>
        <taxon>Actinomycetes</taxon>
        <taxon>Kitasatosporales</taxon>
        <taxon>Streptomycetaceae</taxon>
        <taxon>Streptomyces</taxon>
    </lineage>
</organism>
<dbReference type="InterPro" id="IPR045851">
    <property type="entry name" value="AMP-bd_C_sf"/>
</dbReference>
<dbReference type="PROSITE" id="PS50075">
    <property type="entry name" value="CARRIER"/>
    <property type="match status" value="1"/>
</dbReference>
<feature type="domain" description="Carrier" evidence="4">
    <location>
        <begin position="525"/>
        <end position="599"/>
    </location>
</feature>
<dbReference type="InterPro" id="IPR020806">
    <property type="entry name" value="PKS_PP-bd"/>
</dbReference>
<dbReference type="Gene3D" id="3.30.300.30">
    <property type="match status" value="1"/>
</dbReference>
<keyword evidence="3" id="KW-0597">Phosphoprotein</keyword>
<dbReference type="Gene3D" id="1.10.1200.10">
    <property type="entry name" value="ACP-like"/>
    <property type="match status" value="1"/>
</dbReference>
<dbReference type="InterPro" id="IPR006162">
    <property type="entry name" value="Ppantetheine_attach_site"/>
</dbReference>